<feature type="non-terminal residue" evidence="2">
    <location>
        <position position="1"/>
    </location>
</feature>
<gene>
    <name evidence="2" type="ORF">METZ01_LOCUS400909</name>
</gene>
<evidence type="ECO:0000259" key="1">
    <source>
        <dbReference type="Pfam" id="PF05050"/>
    </source>
</evidence>
<dbReference type="Gene3D" id="3.40.50.150">
    <property type="entry name" value="Vaccinia Virus protein VP39"/>
    <property type="match status" value="1"/>
</dbReference>
<feature type="non-terminal residue" evidence="2">
    <location>
        <position position="204"/>
    </location>
</feature>
<organism evidence="2">
    <name type="scientific">marine metagenome</name>
    <dbReference type="NCBI Taxonomy" id="408172"/>
    <lineage>
        <taxon>unclassified sequences</taxon>
        <taxon>metagenomes</taxon>
        <taxon>ecological metagenomes</taxon>
    </lineage>
</organism>
<dbReference type="PANTHER" id="PTHR34203">
    <property type="entry name" value="METHYLTRANSFERASE, FKBM FAMILY PROTEIN"/>
    <property type="match status" value="1"/>
</dbReference>
<protein>
    <recommendedName>
        <fullName evidence="1">Methyltransferase FkbM domain-containing protein</fullName>
    </recommendedName>
</protein>
<dbReference type="PANTHER" id="PTHR34203:SF15">
    <property type="entry name" value="SLL1173 PROTEIN"/>
    <property type="match status" value="1"/>
</dbReference>
<dbReference type="InterPro" id="IPR029063">
    <property type="entry name" value="SAM-dependent_MTases_sf"/>
</dbReference>
<dbReference type="InterPro" id="IPR052514">
    <property type="entry name" value="SAM-dependent_MTase"/>
</dbReference>
<sequence length="204" mass="23136">MFEIMEEIIELDTVFGKLKCYANDLITKQIQQFGNHTRPEFAFATSLILKDFKIFDLGAHIGTFTLSALKKIDSNSKVLCVEGNKKTYDLLCENTNMNHNVLKLNKFVGHGGNNKYEYKKFDNNTGGGYLTKSYSGEIKTVSVDKLVNDYFSPDYIKIDIEGFESIAVKNSTYIQKHTPILYIELNDESLKKNGSSSIELLKCL</sequence>
<dbReference type="AlphaFoldDB" id="A0A382VPW6"/>
<accession>A0A382VPW6</accession>
<dbReference type="InterPro" id="IPR006342">
    <property type="entry name" value="FkbM_mtfrase"/>
</dbReference>
<dbReference type="NCBIfam" id="TIGR01444">
    <property type="entry name" value="fkbM_fam"/>
    <property type="match status" value="1"/>
</dbReference>
<dbReference type="EMBL" id="UINC01153369">
    <property type="protein sequence ID" value="SVD48055.1"/>
    <property type="molecule type" value="Genomic_DNA"/>
</dbReference>
<dbReference type="Pfam" id="PF05050">
    <property type="entry name" value="Methyltransf_21"/>
    <property type="match status" value="1"/>
</dbReference>
<reference evidence="2" key="1">
    <citation type="submission" date="2018-05" db="EMBL/GenBank/DDBJ databases">
        <authorList>
            <person name="Lanie J.A."/>
            <person name="Ng W.-L."/>
            <person name="Kazmierczak K.M."/>
            <person name="Andrzejewski T.M."/>
            <person name="Davidsen T.M."/>
            <person name="Wayne K.J."/>
            <person name="Tettelin H."/>
            <person name="Glass J.I."/>
            <person name="Rusch D."/>
            <person name="Podicherti R."/>
            <person name="Tsui H.-C.T."/>
            <person name="Winkler M.E."/>
        </authorList>
    </citation>
    <scope>NUCLEOTIDE SEQUENCE</scope>
</reference>
<dbReference type="SUPFAM" id="SSF53335">
    <property type="entry name" value="S-adenosyl-L-methionine-dependent methyltransferases"/>
    <property type="match status" value="1"/>
</dbReference>
<name>A0A382VPW6_9ZZZZ</name>
<evidence type="ECO:0000313" key="2">
    <source>
        <dbReference type="EMBL" id="SVD48055.1"/>
    </source>
</evidence>
<proteinExistence type="predicted"/>
<feature type="domain" description="Methyltransferase FkbM" evidence="1">
    <location>
        <begin position="56"/>
        <end position="188"/>
    </location>
</feature>